<dbReference type="EMBL" id="GBRH01269501">
    <property type="protein sequence ID" value="JAD28394.1"/>
    <property type="molecule type" value="Transcribed_RNA"/>
</dbReference>
<organism evidence="1">
    <name type="scientific">Arundo donax</name>
    <name type="common">Giant reed</name>
    <name type="synonym">Donax arundinaceus</name>
    <dbReference type="NCBI Taxonomy" id="35708"/>
    <lineage>
        <taxon>Eukaryota</taxon>
        <taxon>Viridiplantae</taxon>
        <taxon>Streptophyta</taxon>
        <taxon>Embryophyta</taxon>
        <taxon>Tracheophyta</taxon>
        <taxon>Spermatophyta</taxon>
        <taxon>Magnoliopsida</taxon>
        <taxon>Liliopsida</taxon>
        <taxon>Poales</taxon>
        <taxon>Poaceae</taxon>
        <taxon>PACMAD clade</taxon>
        <taxon>Arundinoideae</taxon>
        <taxon>Arundineae</taxon>
        <taxon>Arundo</taxon>
    </lineage>
</organism>
<reference evidence="1" key="1">
    <citation type="submission" date="2014-09" db="EMBL/GenBank/DDBJ databases">
        <authorList>
            <person name="Magalhaes I.L.F."/>
            <person name="Oliveira U."/>
            <person name="Santos F.R."/>
            <person name="Vidigal T.H.D.A."/>
            <person name="Brescovit A.D."/>
            <person name="Santos A.J."/>
        </authorList>
    </citation>
    <scope>NUCLEOTIDE SEQUENCE</scope>
    <source>
        <tissue evidence="1">Shoot tissue taken approximately 20 cm above the soil surface</tissue>
    </source>
</reference>
<dbReference type="AlphaFoldDB" id="A0A0A8YNP7"/>
<protein>
    <submittedName>
        <fullName evidence="1">Uncharacterized protein</fullName>
    </submittedName>
</protein>
<name>A0A0A8YNP7_ARUDO</name>
<proteinExistence type="predicted"/>
<evidence type="ECO:0000313" key="1">
    <source>
        <dbReference type="EMBL" id="JAD28394.1"/>
    </source>
</evidence>
<reference evidence="1" key="2">
    <citation type="journal article" date="2015" name="Data Brief">
        <title>Shoot transcriptome of the giant reed, Arundo donax.</title>
        <authorList>
            <person name="Barrero R.A."/>
            <person name="Guerrero F.D."/>
            <person name="Moolhuijzen P."/>
            <person name="Goolsby J.A."/>
            <person name="Tidwell J."/>
            <person name="Bellgard S.E."/>
            <person name="Bellgard M.I."/>
        </authorList>
    </citation>
    <scope>NUCLEOTIDE SEQUENCE</scope>
    <source>
        <tissue evidence="1">Shoot tissue taken approximately 20 cm above the soil surface</tissue>
    </source>
</reference>
<accession>A0A0A8YNP7</accession>
<sequence>MILITNNSEGKQSIGHKPHCCRVITSLQVL</sequence>